<evidence type="ECO:0000313" key="1">
    <source>
        <dbReference type="EMBL" id="EXM37930.1"/>
    </source>
</evidence>
<gene>
    <name evidence="1" type="ORF">RASY3_16615</name>
</gene>
<dbReference type="RefSeq" id="WP_037289977.1">
    <property type="nucleotide sequence ID" value="NZ_JEOB01000004.1"/>
</dbReference>
<sequence>MSEIITRYVFSADKEGSPTECLGAHTHKYSKGEMIAVNISNTLTETAIVTEGTVLIVNISSDGQKSILDICRKGDSFGCGVFPKIGLDACCAIAASACSVAYLSYNKLLDGCDKKCSRHGLFIDSIIGGAARRYAAHIDILSRRTIREKVIAAFCFFLDTKKRIQQKLPVSLSELADYICCDRSAMMREIKRLNDEGILRSNGRRITLNTDISLL</sequence>
<keyword evidence="2" id="KW-1185">Reference proteome</keyword>
<evidence type="ECO:0000313" key="2">
    <source>
        <dbReference type="Proteomes" id="UP000021369"/>
    </source>
</evidence>
<protein>
    <submittedName>
        <fullName evidence="1">Crp/Fnr family transcriptional regulator</fullName>
    </submittedName>
</protein>
<dbReference type="SUPFAM" id="SSF51206">
    <property type="entry name" value="cAMP-binding domain-like"/>
    <property type="match status" value="1"/>
</dbReference>
<dbReference type="SUPFAM" id="SSF46785">
    <property type="entry name" value="Winged helix' DNA-binding domain"/>
    <property type="match status" value="1"/>
</dbReference>
<dbReference type="AlphaFoldDB" id="A0A011WLL5"/>
<reference evidence="1 2" key="1">
    <citation type="submission" date="2013-06" db="EMBL/GenBank/DDBJ databases">
        <title>Rumen cellulosomics: divergent fiber-degrading strategies revealed by comparative genome-wide analysis of six Ruminococcal strains.</title>
        <authorList>
            <person name="Dassa B."/>
            <person name="Borovok I."/>
            <person name="Lamed R."/>
            <person name="Flint H."/>
            <person name="Yeoman C.J."/>
            <person name="White B."/>
            <person name="Bayer E.A."/>
        </authorList>
    </citation>
    <scope>NUCLEOTIDE SEQUENCE [LARGE SCALE GENOMIC DNA]</scope>
    <source>
        <strain evidence="1 2">SY3</strain>
    </source>
</reference>
<accession>A0A011WLL5</accession>
<dbReference type="PATRIC" id="fig|1341156.4.peg.2923"/>
<organism evidence="1 2">
    <name type="scientific">Ruminococcus albus SY3</name>
    <dbReference type="NCBI Taxonomy" id="1341156"/>
    <lineage>
        <taxon>Bacteria</taxon>
        <taxon>Bacillati</taxon>
        <taxon>Bacillota</taxon>
        <taxon>Clostridia</taxon>
        <taxon>Eubacteriales</taxon>
        <taxon>Oscillospiraceae</taxon>
        <taxon>Ruminococcus</taxon>
    </lineage>
</organism>
<dbReference type="InterPro" id="IPR036390">
    <property type="entry name" value="WH_DNA-bd_sf"/>
</dbReference>
<proteinExistence type="predicted"/>
<name>A0A011WLL5_RUMAL</name>
<dbReference type="Proteomes" id="UP000021369">
    <property type="component" value="Unassembled WGS sequence"/>
</dbReference>
<dbReference type="EMBL" id="JEOB01000004">
    <property type="protein sequence ID" value="EXM37930.1"/>
    <property type="molecule type" value="Genomic_DNA"/>
</dbReference>
<dbReference type="InterPro" id="IPR014710">
    <property type="entry name" value="RmlC-like_jellyroll"/>
</dbReference>
<comment type="caution">
    <text evidence="1">The sequence shown here is derived from an EMBL/GenBank/DDBJ whole genome shotgun (WGS) entry which is preliminary data.</text>
</comment>
<dbReference type="InterPro" id="IPR018490">
    <property type="entry name" value="cNMP-bd_dom_sf"/>
</dbReference>
<dbReference type="Gene3D" id="2.60.120.10">
    <property type="entry name" value="Jelly Rolls"/>
    <property type="match status" value="1"/>
</dbReference>
<dbReference type="OrthoDB" id="9774616at2"/>